<name>A0ABQ4Q580_9BURK</name>
<evidence type="ECO:0000313" key="3">
    <source>
        <dbReference type="Proteomes" id="UP000887222"/>
    </source>
</evidence>
<comment type="caution">
    <text evidence="2">The sequence shown here is derived from an EMBL/GenBank/DDBJ whole genome shotgun (WGS) entry which is preliminary data.</text>
</comment>
<feature type="signal peptide" evidence="1">
    <location>
        <begin position="1"/>
        <end position="37"/>
    </location>
</feature>
<dbReference type="EMBL" id="BPMK01000009">
    <property type="protein sequence ID" value="GIZ52349.1"/>
    <property type="molecule type" value="Genomic_DNA"/>
</dbReference>
<dbReference type="RefSeq" id="WP_220808579.1">
    <property type="nucleotide sequence ID" value="NZ_BPMK01000009.1"/>
</dbReference>
<accession>A0ABQ4Q580</accession>
<keyword evidence="1" id="KW-0732">Signal</keyword>
<protein>
    <recommendedName>
        <fullName evidence="4">Secreted protein</fullName>
    </recommendedName>
</protein>
<proteinExistence type="predicted"/>
<dbReference type="Proteomes" id="UP000887222">
    <property type="component" value="Unassembled WGS sequence"/>
</dbReference>
<keyword evidence="3" id="KW-1185">Reference proteome</keyword>
<evidence type="ECO:0000256" key="1">
    <source>
        <dbReference type="SAM" id="SignalP"/>
    </source>
</evidence>
<reference evidence="2 3" key="1">
    <citation type="journal article" date="2022" name="Int. J. Syst. Evol. Microbiol.">
        <title>Noviherbaspirillum aridicola sp. nov., isolated from an arid soil in Pakistan.</title>
        <authorList>
            <person name="Khan I.U."/>
            <person name="Saqib M."/>
            <person name="Amin A."/>
            <person name="Hussain F."/>
            <person name="Li L."/>
            <person name="Liu Y.H."/>
            <person name="Fang B.Z."/>
            <person name="Ahmed I."/>
            <person name="Li W.J."/>
        </authorList>
    </citation>
    <scope>NUCLEOTIDE SEQUENCE [LARGE SCALE GENOMIC DNA]</scope>
    <source>
        <strain evidence="2 3">NCCP-691</strain>
    </source>
</reference>
<feature type="chain" id="PRO_5046850188" description="Secreted protein" evidence="1">
    <location>
        <begin position="38"/>
        <end position="257"/>
    </location>
</feature>
<sequence>MHIFSLAERQKRGRFVVRHACLALAIAALAAAFSAQAADHPPIPPEARRVDVDATTFKVNGVTSRVSGFISPRPPSSVVKWYRQQLGEPLAENKMGNRQILGKEWAGQYITVQLESAGQGTKGLVSIASLKDIQRGHDAELAARERWQNRLPNGSQLLSRIESVDAGQTATFIAFVNGHDELLNQESLKRILREEGLQLERTTGGGVSPAAASGRAMTGTTMYFKGSGKEGMATVFRTGEAQTAVILNLTTVTGSEQ</sequence>
<organism evidence="2 3">
    <name type="scientific">Noviherbaspirillum aridicola</name>
    <dbReference type="NCBI Taxonomy" id="2849687"/>
    <lineage>
        <taxon>Bacteria</taxon>
        <taxon>Pseudomonadati</taxon>
        <taxon>Pseudomonadota</taxon>
        <taxon>Betaproteobacteria</taxon>
        <taxon>Burkholderiales</taxon>
        <taxon>Oxalobacteraceae</taxon>
        <taxon>Noviherbaspirillum</taxon>
    </lineage>
</organism>
<gene>
    <name evidence="2" type="ORF">NCCP691_23630</name>
</gene>
<evidence type="ECO:0000313" key="2">
    <source>
        <dbReference type="EMBL" id="GIZ52349.1"/>
    </source>
</evidence>
<evidence type="ECO:0008006" key="4">
    <source>
        <dbReference type="Google" id="ProtNLM"/>
    </source>
</evidence>